<proteinExistence type="predicted"/>
<dbReference type="EMBL" id="JAAVMX010000005">
    <property type="protein sequence ID" value="KAF4507625.1"/>
    <property type="molecule type" value="Genomic_DNA"/>
</dbReference>
<dbReference type="AlphaFoldDB" id="A0A8H4PPE5"/>
<reference evidence="1 2" key="1">
    <citation type="journal article" date="2020" name="Genome Biol. Evol.">
        <title>A new high-quality draft genome assembly of the Chinese cordyceps Ophiocordyceps sinensis.</title>
        <authorList>
            <person name="Shu R."/>
            <person name="Zhang J."/>
            <person name="Meng Q."/>
            <person name="Zhang H."/>
            <person name="Zhou G."/>
            <person name="Li M."/>
            <person name="Wu P."/>
            <person name="Zhao Y."/>
            <person name="Chen C."/>
            <person name="Qin Q."/>
        </authorList>
    </citation>
    <scope>NUCLEOTIDE SEQUENCE [LARGE SCALE GENOMIC DNA]</scope>
    <source>
        <strain evidence="1 2">IOZ07</strain>
    </source>
</reference>
<protein>
    <recommendedName>
        <fullName evidence="3">Hard-surface induced protein 5</fullName>
    </recommendedName>
</protein>
<gene>
    <name evidence="1" type="ORF">G6O67_004104</name>
</gene>
<name>A0A8H4PPE5_9HYPO</name>
<evidence type="ECO:0000313" key="2">
    <source>
        <dbReference type="Proteomes" id="UP000557566"/>
    </source>
</evidence>
<organism evidence="1 2">
    <name type="scientific">Ophiocordyceps sinensis</name>
    <dbReference type="NCBI Taxonomy" id="72228"/>
    <lineage>
        <taxon>Eukaryota</taxon>
        <taxon>Fungi</taxon>
        <taxon>Dikarya</taxon>
        <taxon>Ascomycota</taxon>
        <taxon>Pezizomycotina</taxon>
        <taxon>Sordariomycetes</taxon>
        <taxon>Hypocreomycetidae</taxon>
        <taxon>Hypocreales</taxon>
        <taxon>Ophiocordycipitaceae</taxon>
        <taxon>Ophiocordyceps</taxon>
    </lineage>
</organism>
<dbReference type="OrthoDB" id="407477at2759"/>
<dbReference type="SUPFAM" id="SSF53335">
    <property type="entry name" value="S-adenosyl-L-methionine-dependent methyltransferases"/>
    <property type="match status" value="1"/>
</dbReference>
<comment type="caution">
    <text evidence="1">The sequence shown here is derived from an EMBL/GenBank/DDBJ whole genome shotgun (WGS) entry which is preliminary data.</text>
</comment>
<accession>A0A8H4PPE5</accession>
<evidence type="ECO:0000313" key="1">
    <source>
        <dbReference type="EMBL" id="KAF4507625.1"/>
    </source>
</evidence>
<dbReference type="Proteomes" id="UP000557566">
    <property type="component" value="Unassembled WGS sequence"/>
</dbReference>
<dbReference type="InterPro" id="IPR029063">
    <property type="entry name" value="SAM-dependent_MTases_sf"/>
</dbReference>
<evidence type="ECO:0008006" key="3">
    <source>
        <dbReference type="Google" id="ProtNLM"/>
    </source>
</evidence>
<sequence>MKHIRILIPLICVAAVLFTMALVHQLGRETELLLQHSKPDTHFDGSLPDNTQQRTSFEQVALKHGTDKVTTHNYQTMYEKYLSPLRSLPLKMLEIGLGCNMEYGPGASYYTWLEYLPKVELYFIEFDAKCANKYHDRTANAHVFAGDQADAGFLERFAADTTADGLFDLVVDDGGHTMEQQMISLEHLWPIVKPGGLYVIEDLQTSFLVNYGGDPSARDSAKHTTMKYLYEVLDDLMVKGSKSISRDLLSVDCMAEICTLQKRKE</sequence>
<dbReference type="Gene3D" id="3.40.50.150">
    <property type="entry name" value="Vaccinia Virus protein VP39"/>
    <property type="match status" value="1"/>
</dbReference>
<keyword evidence="2" id="KW-1185">Reference proteome</keyword>
<dbReference type="Pfam" id="PF13578">
    <property type="entry name" value="Methyltransf_24"/>
    <property type="match status" value="1"/>
</dbReference>